<accession>A0A3D8J765</accession>
<dbReference type="InterPro" id="IPR018584">
    <property type="entry name" value="GT87"/>
</dbReference>
<feature type="transmembrane region" description="Helical" evidence="8">
    <location>
        <begin position="181"/>
        <end position="198"/>
    </location>
</feature>
<feature type="transmembrane region" description="Helical" evidence="8">
    <location>
        <begin position="504"/>
        <end position="522"/>
    </location>
</feature>
<feature type="transmembrane region" description="Helical" evidence="8">
    <location>
        <begin position="380"/>
        <end position="400"/>
    </location>
</feature>
<comment type="similarity">
    <text evidence="7">Belongs to the glycosyltransferase 87 family.</text>
</comment>
<keyword evidence="9" id="KW-0732">Signal</keyword>
<dbReference type="RefSeq" id="WP_104762732.1">
    <property type="nucleotide sequence ID" value="NZ_FZPM01000006.1"/>
</dbReference>
<proteinExistence type="inferred from homology"/>
<gene>
    <name evidence="10" type="ORF">CQA66_02540</name>
</gene>
<dbReference type="OrthoDB" id="5320941at2"/>
<keyword evidence="3" id="KW-0808">Transferase</keyword>
<feature type="transmembrane region" description="Helical" evidence="8">
    <location>
        <begin position="276"/>
        <end position="294"/>
    </location>
</feature>
<dbReference type="AlphaFoldDB" id="A0A3D8J765"/>
<evidence type="ECO:0000256" key="1">
    <source>
        <dbReference type="ARBA" id="ARBA00004651"/>
    </source>
</evidence>
<dbReference type="PROSITE" id="PS51257">
    <property type="entry name" value="PROKAR_LIPOPROTEIN"/>
    <property type="match status" value="1"/>
</dbReference>
<evidence type="ECO:0000256" key="4">
    <source>
        <dbReference type="ARBA" id="ARBA00022692"/>
    </source>
</evidence>
<keyword evidence="2" id="KW-1003">Cell membrane</keyword>
<evidence type="ECO:0000313" key="11">
    <source>
        <dbReference type="Proteomes" id="UP000256424"/>
    </source>
</evidence>
<evidence type="ECO:0000256" key="9">
    <source>
        <dbReference type="SAM" id="SignalP"/>
    </source>
</evidence>
<evidence type="ECO:0000256" key="2">
    <source>
        <dbReference type="ARBA" id="ARBA00022475"/>
    </source>
</evidence>
<feature type="transmembrane region" description="Helical" evidence="8">
    <location>
        <begin position="528"/>
        <end position="546"/>
    </location>
</feature>
<feature type="transmembrane region" description="Helical" evidence="8">
    <location>
        <begin position="440"/>
        <end position="459"/>
    </location>
</feature>
<evidence type="ECO:0000256" key="7">
    <source>
        <dbReference type="ARBA" id="ARBA00024033"/>
    </source>
</evidence>
<dbReference type="GO" id="GO:0016758">
    <property type="term" value="F:hexosyltransferase activity"/>
    <property type="evidence" value="ECO:0007669"/>
    <property type="project" value="InterPro"/>
</dbReference>
<evidence type="ECO:0000256" key="3">
    <source>
        <dbReference type="ARBA" id="ARBA00022679"/>
    </source>
</evidence>
<evidence type="ECO:0000313" key="10">
    <source>
        <dbReference type="EMBL" id="RDU73120.1"/>
    </source>
</evidence>
<feature type="chain" id="PRO_5017632191" evidence="9">
    <location>
        <begin position="24"/>
        <end position="562"/>
    </location>
</feature>
<dbReference type="EMBL" id="NXLW01000003">
    <property type="protein sequence ID" value="RDU73120.1"/>
    <property type="molecule type" value="Genomic_DNA"/>
</dbReference>
<comment type="subcellular location">
    <subcellularLocation>
        <location evidence="1">Cell membrane</location>
        <topology evidence="1">Multi-pass membrane protein</topology>
    </subcellularLocation>
</comment>
<comment type="caution">
    <text evidence="10">The sequence shown here is derived from an EMBL/GenBank/DDBJ whole genome shotgun (WGS) entry which is preliminary data.</text>
</comment>
<feature type="transmembrane region" description="Helical" evidence="8">
    <location>
        <begin position="306"/>
        <end position="325"/>
    </location>
</feature>
<keyword evidence="11" id="KW-1185">Reference proteome</keyword>
<reference evidence="10 11" key="1">
    <citation type="submission" date="2018-04" db="EMBL/GenBank/DDBJ databases">
        <title>Novel Campyloabacter and Helicobacter Species and Strains.</title>
        <authorList>
            <person name="Mannion A.J."/>
            <person name="Shen Z."/>
            <person name="Fox J.G."/>
        </authorList>
    </citation>
    <scope>NUCLEOTIDE SEQUENCE [LARGE SCALE GENOMIC DNA]</scope>
    <source>
        <strain evidence="10 11">MIT 97-5075</strain>
    </source>
</reference>
<feature type="signal peptide" evidence="9">
    <location>
        <begin position="1"/>
        <end position="23"/>
    </location>
</feature>
<dbReference type="Pfam" id="PF09594">
    <property type="entry name" value="GT87"/>
    <property type="match status" value="1"/>
</dbReference>
<name>A0A3D8J765_9HELI</name>
<feature type="transmembrane region" description="Helical" evidence="8">
    <location>
        <begin position="115"/>
        <end position="135"/>
    </location>
</feature>
<dbReference type="Proteomes" id="UP000256424">
    <property type="component" value="Unassembled WGS sequence"/>
</dbReference>
<evidence type="ECO:0000256" key="8">
    <source>
        <dbReference type="SAM" id="Phobius"/>
    </source>
</evidence>
<sequence>MKYISIFFLILLCSCSLIRVKNADVVIKSYRDMPNVFHAMIASKGISILLKEFARSNLYKLHVPTQPLKDSNKNIEPYIHEIYDFNFTLIGYTNLQLKERIGSIDYEAKLTTKGFAVLCSLWIVCLLVVQLRFYYHNHTLSYWYAQGKKQIVLLANDSLYVLFERINSLFIKLEDSRIGKHFLLIFFSLIAFYIFLYIDDIVIREGGAYLGSNDSGDMQWYPSVQLFGLHGMDTSLNPFVETLQGNHFLGNKANYAHLLYVLMYPFAVFEYDNAKILYAIVNNLCILVVFYFLYREMRFRKIPFVYFAIVAVTFFASQTYAMAIFRGNIPLILALFIILSFVYRHNTFICGIALSIVGVKYTFGIPLMLGFFFARFYKPVVFAISIHVLVVAVFANYFHLGFLESLFLPVMVGKEHASSMVIDFLSLAKHTFGGLNGKNPFLYVILCCLIAWIYVILRIKPSQNRIILSSLILSFCLFQHHIYDYTVVICLLFIGMFALRKMEFFILLLYCFYILLYMDAYFYIVSHFFALCYASLLYFCALYILISGNQKELSCYPNKSLL</sequence>
<evidence type="ECO:0000256" key="6">
    <source>
        <dbReference type="ARBA" id="ARBA00023136"/>
    </source>
</evidence>
<evidence type="ECO:0000256" key="5">
    <source>
        <dbReference type="ARBA" id="ARBA00022989"/>
    </source>
</evidence>
<protein>
    <submittedName>
        <fullName evidence="10">DUF2029 domain-containing protein</fullName>
    </submittedName>
</protein>
<organism evidence="10 11">
    <name type="scientific">Helicobacter aurati</name>
    <dbReference type="NCBI Taxonomy" id="137778"/>
    <lineage>
        <taxon>Bacteria</taxon>
        <taxon>Pseudomonadati</taxon>
        <taxon>Campylobacterota</taxon>
        <taxon>Epsilonproteobacteria</taxon>
        <taxon>Campylobacterales</taxon>
        <taxon>Helicobacteraceae</taxon>
        <taxon>Helicobacter</taxon>
    </lineage>
</organism>
<dbReference type="GO" id="GO:0005886">
    <property type="term" value="C:plasma membrane"/>
    <property type="evidence" value="ECO:0007669"/>
    <property type="project" value="UniProtKB-SubCell"/>
</dbReference>
<feature type="transmembrane region" description="Helical" evidence="8">
    <location>
        <begin position="471"/>
        <end position="497"/>
    </location>
</feature>
<keyword evidence="4 8" id="KW-0812">Transmembrane</keyword>
<keyword evidence="5 8" id="KW-1133">Transmembrane helix</keyword>
<keyword evidence="6 8" id="KW-0472">Membrane</keyword>